<evidence type="ECO:0000256" key="4">
    <source>
        <dbReference type="ARBA" id="ARBA00022679"/>
    </source>
</evidence>
<dbReference type="CDD" id="cd00685">
    <property type="entry name" value="Trans_IPPS_HT"/>
    <property type="match status" value="1"/>
</dbReference>
<keyword evidence="4 7" id="KW-0808">Transferase</keyword>
<comment type="cofactor">
    <cofactor evidence="1">
        <name>Mg(2+)</name>
        <dbReference type="ChEBI" id="CHEBI:18420"/>
    </cofactor>
</comment>
<evidence type="ECO:0000256" key="7">
    <source>
        <dbReference type="RuleBase" id="RU004466"/>
    </source>
</evidence>
<evidence type="ECO:0000256" key="3">
    <source>
        <dbReference type="ARBA" id="ARBA00006706"/>
    </source>
</evidence>
<dbReference type="InterPro" id="IPR000092">
    <property type="entry name" value="Polyprenyl_synt"/>
</dbReference>
<comment type="similarity">
    <text evidence="3 7">Belongs to the FPP/GGPP synthase family.</text>
</comment>
<evidence type="ECO:0000256" key="5">
    <source>
        <dbReference type="ARBA" id="ARBA00022723"/>
    </source>
</evidence>
<proteinExistence type="inferred from homology"/>
<dbReference type="PROSITE" id="PS00444">
    <property type="entry name" value="POLYPRENYL_SYNTHASE_2"/>
    <property type="match status" value="1"/>
</dbReference>
<dbReference type="RefSeq" id="WP_200256821.1">
    <property type="nucleotide sequence ID" value="NZ_JAENIP020000001.1"/>
</dbReference>
<reference evidence="8" key="1">
    <citation type="submission" date="2021-01" db="EMBL/GenBank/DDBJ databases">
        <title>Characterization of Corynebacterium spp. from penguins.</title>
        <authorList>
            <person name="Svec P."/>
        </authorList>
    </citation>
    <scope>NUCLEOTIDE SEQUENCE</scope>
    <source>
        <strain evidence="8">CCM 8835</strain>
    </source>
</reference>
<evidence type="ECO:0000256" key="2">
    <source>
        <dbReference type="ARBA" id="ARBA00005128"/>
    </source>
</evidence>
<dbReference type="InterPro" id="IPR033749">
    <property type="entry name" value="Polyprenyl_synt_CS"/>
</dbReference>
<dbReference type="SFLD" id="SFLDG01017">
    <property type="entry name" value="Polyprenyl_Transferase_Like"/>
    <property type="match status" value="1"/>
</dbReference>
<dbReference type="Gene3D" id="1.10.600.10">
    <property type="entry name" value="Farnesyl Diphosphate Synthase"/>
    <property type="match status" value="1"/>
</dbReference>
<sequence>MTSVDTHHELSAVPDLVRDHLATFFATRRDRLAEIDDHVAAATDLLEEFVLGGGKRIRPLFAWVGWLGTESRTEDPAAVLEAVSSLEFIQACALIHDDIIDSSDTRRGRPTVHRIVEQRHRNAGWAGDSGHFGISTATLLGDLALAWSDEMLLGANLPPERLRAAMEPWWAMRTEVIAGQMLDIYVESSRDERIDVAEKINRYKSAAYTIERPLHLGATLGGAAPELISAYRGFGHKIGIAFQLRDDLLGVFGNPEVTGKPAGDDLREGKRTVLVAEALRHLDARDPEGAEQLRRGIGTVTSPTEIAALTELIRSTGAPEQVENRISELTAAGLAELDRVEITPVVRAMLHDLAVRSTARRM</sequence>
<accession>A0ABS1FJA2</accession>
<dbReference type="Proteomes" id="UP000650005">
    <property type="component" value="Unassembled WGS sequence"/>
</dbReference>
<dbReference type="SFLD" id="SFLDS00005">
    <property type="entry name" value="Isoprenoid_Synthase_Type_I"/>
    <property type="match status" value="1"/>
</dbReference>
<protein>
    <submittedName>
        <fullName evidence="8">Polyprenyl synthetase family protein</fullName>
    </submittedName>
</protein>
<dbReference type="Pfam" id="PF00348">
    <property type="entry name" value="polyprenyl_synt"/>
    <property type="match status" value="1"/>
</dbReference>
<dbReference type="PROSITE" id="PS00723">
    <property type="entry name" value="POLYPRENYL_SYNTHASE_1"/>
    <property type="match status" value="1"/>
</dbReference>
<comment type="pathway">
    <text evidence="2">Isoprenoid biosynthesis.</text>
</comment>
<dbReference type="PANTHER" id="PTHR12001:SF85">
    <property type="entry name" value="SHORT CHAIN ISOPRENYL DIPHOSPHATE SYNTHASE"/>
    <property type="match status" value="1"/>
</dbReference>
<organism evidence="8 9">
    <name type="scientific">Corynebacterium antarcticum</name>
    <dbReference type="NCBI Taxonomy" id="2800405"/>
    <lineage>
        <taxon>Bacteria</taxon>
        <taxon>Bacillati</taxon>
        <taxon>Actinomycetota</taxon>
        <taxon>Actinomycetes</taxon>
        <taxon>Mycobacteriales</taxon>
        <taxon>Corynebacteriaceae</taxon>
        <taxon>Corynebacterium</taxon>
    </lineage>
</organism>
<gene>
    <name evidence="8" type="ORF">JIM95_02825</name>
</gene>
<dbReference type="EMBL" id="JAENIP010000008">
    <property type="protein sequence ID" value="MBK1843516.1"/>
    <property type="molecule type" value="Genomic_DNA"/>
</dbReference>
<evidence type="ECO:0000256" key="6">
    <source>
        <dbReference type="ARBA" id="ARBA00022842"/>
    </source>
</evidence>
<evidence type="ECO:0000313" key="8">
    <source>
        <dbReference type="EMBL" id="MBK1843516.1"/>
    </source>
</evidence>
<keyword evidence="9" id="KW-1185">Reference proteome</keyword>
<keyword evidence="6" id="KW-0460">Magnesium</keyword>
<keyword evidence="5" id="KW-0479">Metal-binding</keyword>
<comment type="caution">
    <text evidence="8">The sequence shown here is derived from an EMBL/GenBank/DDBJ whole genome shotgun (WGS) entry which is preliminary data.</text>
</comment>
<evidence type="ECO:0000313" key="9">
    <source>
        <dbReference type="Proteomes" id="UP000650005"/>
    </source>
</evidence>
<name>A0ABS1FJA2_9CORY</name>
<dbReference type="PANTHER" id="PTHR12001">
    <property type="entry name" value="GERANYLGERANYL PYROPHOSPHATE SYNTHASE"/>
    <property type="match status" value="1"/>
</dbReference>
<dbReference type="InterPro" id="IPR008949">
    <property type="entry name" value="Isoprenoid_synthase_dom_sf"/>
</dbReference>
<dbReference type="SUPFAM" id="SSF48576">
    <property type="entry name" value="Terpenoid synthases"/>
    <property type="match status" value="1"/>
</dbReference>
<evidence type="ECO:0000256" key="1">
    <source>
        <dbReference type="ARBA" id="ARBA00001946"/>
    </source>
</evidence>